<evidence type="ECO:0000313" key="3">
    <source>
        <dbReference type="EMBL" id="EDW45728.1"/>
    </source>
</evidence>
<feature type="domain" description="MADF" evidence="2">
    <location>
        <begin position="58"/>
        <end position="155"/>
    </location>
</feature>
<keyword evidence="4" id="KW-1185">Reference proteome</keyword>
<evidence type="ECO:0000259" key="2">
    <source>
        <dbReference type="PROSITE" id="PS51029"/>
    </source>
</evidence>
<feature type="region of interest" description="Disordered" evidence="1">
    <location>
        <begin position="536"/>
        <end position="561"/>
    </location>
</feature>
<dbReference type="PANTHER" id="PTHR12243">
    <property type="entry name" value="MADF DOMAIN TRANSCRIPTION FACTOR"/>
    <property type="match status" value="1"/>
</dbReference>
<dbReference type="PANTHER" id="PTHR12243:SF67">
    <property type="entry name" value="COREPRESSOR OF PANGOLIN, ISOFORM A-RELATED"/>
    <property type="match status" value="1"/>
</dbReference>
<accession>B4IDS0</accession>
<dbReference type="PROSITE" id="PS51029">
    <property type="entry name" value="MADF"/>
    <property type="match status" value="2"/>
</dbReference>
<organism evidence="4">
    <name type="scientific">Drosophila sechellia</name>
    <name type="common">Fruit fly</name>
    <dbReference type="NCBI Taxonomy" id="7238"/>
    <lineage>
        <taxon>Eukaryota</taxon>
        <taxon>Metazoa</taxon>
        <taxon>Ecdysozoa</taxon>
        <taxon>Arthropoda</taxon>
        <taxon>Hexapoda</taxon>
        <taxon>Insecta</taxon>
        <taxon>Pterygota</taxon>
        <taxon>Neoptera</taxon>
        <taxon>Endopterygota</taxon>
        <taxon>Diptera</taxon>
        <taxon>Brachycera</taxon>
        <taxon>Muscomorpha</taxon>
        <taxon>Ephydroidea</taxon>
        <taxon>Drosophilidae</taxon>
        <taxon>Drosophila</taxon>
        <taxon>Sophophora</taxon>
    </lineage>
</organism>
<sequence>MEEEPVANENGCLIIVSDTIGQKTNGVDDDKAPNPFSRSTYPESGDGGILQRYMAERRLIALVRHQPLLYDTRHPKFHDVAQRERKWKKIAHRLATNMDNCMAAWSELRYKYQRHVHRLRAFHRSAIQSDQAALRPWRPCMQYEEEMRFLYPHVSRYPLIVDKAQPTEIIETEQVVERETLPDVELVEVPPVDIIDVDLEEDPTYNYRCSKLQRRLIEAVNAYPLLYDTTYTGYQNTRHRGLIWSAISNEVHDKATKLMKCWLKLQTRYEWELIHRPRHIGTSELCRLMDFMEPHIQRMRGTVCKASKYLQNGWHEPIEHFHSVVALINTMRNMPELVQLTEDSLYKKVKPPRYDEFWQKVGMEVMSGHERCEVTWLLLRAFYHELQAMRLSGYQLQDKWFFEGSISQALTHVASHSTARPALKRTANGAITLAGEPPAKTQALAPQTQDRVYGGSVSPLGELLSGTLRPQNPSSIRSPAPQHTLPNFVPITTPSNITAKSNLPTPTAAPMVQIHQPGLKCAWDGKSNSVPFSKPMGSLSTTSSPAAAPIAPTGEPARAKTIPTKSKLPATTLGNPKKYQPIVPAAVPTATRMAKPAAEPATELLVPTPPTATGQTTRDIRKTALFPTSATQAASDKYATIRGTLASQAKSVGAALETVDMDNISAPVATPAKLPTVPKATTASQPAKEATAAGSASLGSQPENLPLGDITVCLHENATTGNVLQIWCCNQATRYNLNMVRTATLIREVMAVPQLHNDNPQLAAKCVEFWQAIAKKFHMPEEALRACWTFLASNMSVFPMIAPMSELMRPFKASVKVNTLFANHEHLYCDLRKPRPGEYAQAPPQLTNLEKQEVWREARLKFPNLNHRDIWSMFKFAFRTYLDDLERSIENPWPHNWWQALEQLRFLVNVRYHPLEPYYYIVHNKMSEEVKRCSMYEALTSSDPTDKTKSAPTSLLTGLTKEPMPWETEEAKRLLTGKLNSVRSVATLTQITPAPAPASAPDAQPIPVPDGVSVPKETSESKPASNATVKSHKD</sequence>
<evidence type="ECO:0000313" key="4">
    <source>
        <dbReference type="Proteomes" id="UP000001292"/>
    </source>
</evidence>
<protein>
    <submittedName>
        <fullName evidence="3">Hmr</fullName>
    </submittedName>
</protein>
<dbReference type="EMBL" id="CH480830">
    <property type="protein sequence ID" value="EDW45728.1"/>
    <property type="molecule type" value="Genomic_DNA"/>
</dbReference>
<dbReference type="InterPro" id="IPR039353">
    <property type="entry name" value="TF_Adf1"/>
</dbReference>
<reference evidence="3 4" key="1">
    <citation type="journal article" date="2007" name="Nature">
        <title>Evolution of genes and genomes on the Drosophila phylogeny.</title>
        <authorList>
            <consortium name="Drosophila 12 Genomes Consortium"/>
            <person name="Clark A.G."/>
            <person name="Eisen M.B."/>
            <person name="Smith D.R."/>
            <person name="Bergman C.M."/>
            <person name="Oliver B."/>
            <person name="Markow T.A."/>
            <person name="Kaufman T.C."/>
            <person name="Kellis M."/>
            <person name="Gelbart W."/>
            <person name="Iyer V.N."/>
            <person name="Pollard D.A."/>
            <person name="Sackton T.B."/>
            <person name="Larracuente A.M."/>
            <person name="Singh N.D."/>
            <person name="Abad J.P."/>
            <person name="Abt D.N."/>
            <person name="Adryan B."/>
            <person name="Aguade M."/>
            <person name="Akashi H."/>
            <person name="Anderson W.W."/>
            <person name="Aquadro C.F."/>
            <person name="Ardell D.H."/>
            <person name="Arguello R."/>
            <person name="Artieri C.G."/>
            <person name="Barbash D.A."/>
            <person name="Barker D."/>
            <person name="Barsanti P."/>
            <person name="Batterham P."/>
            <person name="Batzoglou S."/>
            <person name="Begun D."/>
            <person name="Bhutkar A."/>
            <person name="Blanco E."/>
            <person name="Bosak S.A."/>
            <person name="Bradley R.K."/>
            <person name="Brand A.D."/>
            <person name="Brent M.R."/>
            <person name="Brooks A.N."/>
            <person name="Brown R.H."/>
            <person name="Butlin R.K."/>
            <person name="Caggese C."/>
            <person name="Calvi B.R."/>
            <person name="Bernardo de Carvalho A."/>
            <person name="Caspi A."/>
            <person name="Castrezana S."/>
            <person name="Celniker S.E."/>
            <person name="Chang J.L."/>
            <person name="Chapple C."/>
            <person name="Chatterji S."/>
            <person name="Chinwalla A."/>
            <person name="Civetta A."/>
            <person name="Clifton S.W."/>
            <person name="Comeron J.M."/>
            <person name="Costello J.C."/>
            <person name="Coyne J.A."/>
            <person name="Daub J."/>
            <person name="David R.G."/>
            <person name="Delcher A.L."/>
            <person name="Delehaunty K."/>
            <person name="Do C.B."/>
            <person name="Ebling H."/>
            <person name="Edwards K."/>
            <person name="Eickbush T."/>
            <person name="Evans J.D."/>
            <person name="Filipski A."/>
            <person name="Findeiss S."/>
            <person name="Freyhult E."/>
            <person name="Fulton L."/>
            <person name="Fulton R."/>
            <person name="Garcia A.C."/>
            <person name="Gardiner A."/>
            <person name="Garfield D.A."/>
            <person name="Garvin B.E."/>
            <person name="Gibson G."/>
            <person name="Gilbert D."/>
            <person name="Gnerre S."/>
            <person name="Godfrey J."/>
            <person name="Good R."/>
            <person name="Gotea V."/>
            <person name="Gravely B."/>
            <person name="Greenberg A.J."/>
            <person name="Griffiths-Jones S."/>
            <person name="Gross S."/>
            <person name="Guigo R."/>
            <person name="Gustafson E.A."/>
            <person name="Haerty W."/>
            <person name="Hahn M.W."/>
            <person name="Halligan D.L."/>
            <person name="Halpern A.L."/>
            <person name="Halter G.M."/>
            <person name="Han M.V."/>
            <person name="Heger A."/>
            <person name="Hillier L."/>
            <person name="Hinrichs A.S."/>
            <person name="Holmes I."/>
            <person name="Hoskins R.A."/>
            <person name="Hubisz M.J."/>
            <person name="Hultmark D."/>
            <person name="Huntley M.A."/>
            <person name="Jaffe D.B."/>
            <person name="Jagadeeshan S."/>
            <person name="Jeck W.R."/>
            <person name="Johnson J."/>
            <person name="Jones C.D."/>
            <person name="Jordan W.C."/>
            <person name="Karpen G.H."/>
            <person name="Kataoka E."/>
            <person name="Keightley P.D."/>
            <person name="Kheradpour P."/>
            <person name="Kirkness E.F."/>
            <person name="Koerich L.B."/>
            <person name="Kristiansen K."/>
            <person name="Kudrna D."/>
            <person name="Kulathinal R.J."/>
            <person name="Kumar S."/>
            <person name="Kwok R."/>
            <person name="Lander E."/>
            <person name="Langley C.H."/>
            <person name="Lapoint R."/>
            <person name="Lazzaro B.P."/>
            <person name="Lee S.J."/>
            <person name="Levesque L."/>
            <person name="Li R."/>
            <person name="Lin C.F."/>
            <person name="Lin M.F."/>
            <person name="Lindblad-Toh K."/>
            <person name="Llopart A."/>
            <person name="Long M."/>
            <person name="Low L."/>
            <person name="Lozovsky E."/>
            <person name="Lu J."/>
            <person name="Luo M."/>
            <person name="Machado C.A."/>
            <person name="Makalowski W."/>
            <person name="Marzo M."/>
            <person name="Matsuda M."/>
            <person name="Matzkin L."/>
            <person name="McAllister B."/>
            <person name="McBride C.S."/>
            <person name="McKernan B."/>
            <person name="McKernan K."/>
            <person name="Mendez-Lago M."/>
            <person name="Minx P."/>
            <person name="Mollenhauer M.U."/>
            <person name="Montooth K."/>
            <person name="Mount S.M."/>
            <person name="Mu X."/>
            <person name="Myers E."/>
            <person name="Negre B."/>
            <person name="Newfeld S."/>
            <person name="Nielsen R."/>
            <person name="Noor M.A."/>
            <person name="O'Grady P."/>
            <person name="Pachter L."/>
            <person name="Papaceit M."/>
            <person name="Parisi M.J."/>
            <person name="Parisi M."/>
            <person name="Parts L."/>
            <person name="Pedersen J.S."/>
            <person name="Pesole G."/>
            <person name="Phillippy A.M."/>
            <person name="Ponting C.P."/>
            <person name="Pop M."/>
            <person name="Porcelli D."/>
            <person name="Powell J.R."/>
            <person name="Prohaska S."/>
            <person name="Pruitt K."/>
            <person name="Puig M."/>
            <person name="Quesneville H."/>
            <person name="Ram K.R."/>
            <person name="Rand D."/>
            <person name="Rasmussen M.D."/>
            <person name="Reed L.K."/>
            <person name="Reenan R."/>
            <person name="Reily A."/>
            <person name="Remington K.A."/>
            <person name="Rieger T.T."/>
            <person name="Ritchie M.G."/>
            <person name="Robin C."/>
            <person name="Rogers Y.H."/>
            <person name="Rohde C."/>
            <person name="Rozas J."/>
            <person name="Rubenfield M.J."/>
            <person name="Ruiz A."/>
            <person name="Russo S."/>
            <person name="Salzberg S.L."/>
            <person name="Sanchez-Gracia A."/>
            <person name="Saranga D.J."/>
            <person name="Sato H."/>
            <person name="Schaeffer S.W."/>
            <person name="Schatz M.C."/>
            <person name="Schlenke T."/>
            <person name="Schwartz R."/>
            <person name="Segarra C."/>
            <person name="Singh R.S."/>
            <person name="Sirot L."/>
            <person name="Sirota M."/>
            <person name="Sisneros N.B."/>
            <person name="Smith C.D."/>
            <person name="Smith T.F."/>
            <person name="Spieth J."/>
            <person name="Stage D.E."/>
            <person name="Stark A."/>
            <person name="Stephan W."/>
            <person name="Strausberg R.L."/>
            <person name="Strempel S."/>
            <person name="Sturgill D."/>
            <person name="Sutton G."/>
            <person name="Sutton G.G."/>
            <person name="Tao W."/>
            <person name="Teichmann S."/>
            <person name="Tobari Y.N."/>
            <person name="Tomimura Y."/>
            <person name="Tsolas J.M."/>
            <person name="Valente V.L."/>
            <person name="Venter E."/>
            <person name="Venter J.C."/>
            <person name="Vicario S."/>
            <person name="Vieira F.G."/>
            <person name="Vilella A.J."/>
            <person name="Villasante A."/>
            <person name="Walenz B."/>
            <person name="Wang J."/>
            <person name="Wasserman M."/>
            <person name="Watts T."/>
            <person name="Wilson D."/>
            <person name="Wilson R.K."/>
            <person name="Wing R.A."/>
            <person name="Wolfner M.F."/>
            <person name="Wong A."/>
            <person name="Wong G.K."/>
            <person name="Wu C.I."/>
            <person name="Wu G."/>
            <person name="Yamamoto D."/>
            <person name="Yang H.P."/>
            <person name="Yang S.P."/>
            <person name="Yorke J.A."/>
            <person name="Yoshida K."/>
            <person name="Zdobnov E."/>
            <person name="Zhang P."/>
            <person name="Zhang Y."/>
            <person name="Zimin A.V."/>
            <person name="Baldwin J."/>
            <person name="Abdouelleil A."/>
            <person name="Abdulkadir J."/>
            <person name="Abebe A."/>
            <person name="Abera B."/>
            <person name="Abreu J."/>
            <person name="Acer S.C."/>
            <person name="Aftuck L."/>
            <person name="Alexander A."/>
            <person name="An P."/>
            <person name="Anderson E."/>
            <person name="Anderson S."/>
            <person name="Arachi H."/>
            <person name="Azer M."/>
            <person name="Bachantsang P."/>
            <person name="Barry A."/>
            <person name="Bayul T."/>
            <person name="Berlin A."/>
            <person name="Bessette D."/>
            <person name="Bloom T."/>
            <person name="Blye J."/>
            <person name="Boguslavskiy L."/>
            <person name="Bonnet C."/>
            <person name="Boukhgalter B."/>
            <person name="Bourzgui I."/>
            <person name="Brown A."/>
            <person name="Cahill P."/>
            <person name="Channer S."/>
            <person name="Cheshatsang Y."/>
            <person name="Chuda L."/>
            <person name="Citroen M."/>
            <person name="Collymore A."/>
            <person name="Cooke P."/>
            <person name="Costello M."/>
            <person name="D'Aco K."/>
            <person name="Daza R."/>
            <person name="De Haan G."/>
            <person name="DeGray S."/>
            <person name="DeMaso C."/>
            <person name="Dhargay N."/>
            <person name="Dooley K."/>
            <person name="Dooley E."/>
            <person name="Doricent M."/>
            <person name="Dorje P."/>
            <person name="Dorjee K."/>
            <person name="Dupes A."/>
            <person name="Elong R."/>
            <person name="Falk J."/>
            <person name="Farina A."/>
            <person name="Faro S."/>
            <person name="Ferguson D."/>
            <person name="Fisher S."/>
            <person name="Foley C.D."/>
            <person name="Franke A."/>
            <person name="Friedrich D."/>
            <person name="Gadbois L."/>
            <person name="Gearin G."/>
            <person name="Gearin C.R."/>
            <person name="Giannoukos G."/>
            <person name="Goode T."/>
            <person name="Graham J."/>
            <person name="Grandbois E."/>
            <person name="Grewal S."/>
            <person name="Gyaltsen K."/>
            <person name="Hafez N."/>
            <person name="Hagos B."/>
            <person name="Hall J."/>
            <person name="Henson C."/>
            <person name="Hollinger A."/>
            <person name="Honan T."/>
            <person name="Huard M.D."/>
            <person name="Hughes L."/>
            <person name="Hurhula B."/>
            <person name="Husby M.E."/>
            <person name="Kamat A."/>
            <person name="Kanga B."/>
            <person name="Kashin S."/>
            <person name="Khazanovich D."/>
            <person name="Kisner P."/>
            <person name="Lance K."/>
            <person name="Lara M."/>
            <person name="Lee W."/>
            <person name="Lennon N."/>
            <person name="Letendre F."/>
            <person name="LeVine R."/>
            <person name="Lipovsky A."/>
            <person name="Liu X."/>
            <person name="Liu J."/>
            <person name="Liu S."/>
            <person name="Lokyitsang T."/>
            <person name="Lokyitsang Y."/>
            <person name="Lubonja R."/>
            <person name="Lui A."/>
            <person name="MacDonald P."/>
            <person name="Magnisalis V."/>
            <person name="Maru K."/>
            <person name="Matthews C."/>
            <person name="McCusker W."/>
            <person name="McDonough S."/>
            <person name="Mehta T."/>
            <person name="Meldrim J."/>
            <person name="Meneus L."/>
            <person name="Mihai O."/>
            <person name="Mihalev A."/>
            <person name="Mihova T."/>
            <person name="Mittelman R."/>
            <person name="Mlenga V."/>
            <person name="Montmayeur A."/>
            <person name="Mulrain L."/>
            <person name="Navidi A."/>
            <person name="Naylor J."/>
            <person name="Negash T."/>
            <person name="Nguyen T."/>
            <person name="Nguyen N."/>
            <person name="Nicol R."/>
            <person name="Norbu C."/>
            <person name="Norbu N."/>
            <person name="Novod N."/>
            <person name="O'Neill B."/>
            <person name="Osman S."/>
            <person name="Markiewicz E."/>
            <person name="Oyono O.L."/>
            <person name="Patti C."/>
            <person name="Phunkhang P."/>
            <person name="Pierre F."/>
            <person name="Priest M."/>
            <person name="Raghuraman S."/>
            <person name="Rege F."/>
            <person name="Reyes R."/>
            <person name="Rise C."/>
            <person name="Rogov P."/>
            <person name="Ross K."/>
            <person name="Ryan E."/>
            <person name="Settipalli S."/>
            <person name="Shea T."/>
            <person name="Sherpa N."/>
            <person name="Shi L."/>
            <person name="Shih D."/>
            <person name="Sparrow T."/>
            <person name="Spaulding J."/>
            <person name="Stalker J."/>
            <person name="Stange-Thomann N."/>
            <person name="Stavropoulos S."/>
            <person name="Stone C."/>
            <person name="Strader C."/>
            <person name="Tesfaye S."/>
            <person name="Thomson T."/>
            <person name="Thoulutsang Y."/>
            <person name="Thoulutsang D."/>
            <person name="Topham K."/>
            <person name="Topping I."/>
            <person name="Tsamla T."/>
            <person name="Vassiliev H."/>
            <person name="Vo A."/>
            <person name="Wangchuk T."/>
            <person name="Wangdi T."/>
            <person name="Weiand M."/>
            <person name="Wilkinson J."/>
            <person name="Wilson A."/>
            <person name="Yadav S."/>
            <person name="Young G."/>
            <person name="Yu Q."/>
            <person name="Zembek L."/>
            <person name="Zhong D."/>
            <person name="Zimmer A."/>
            <person name="Zwirko Z."/>
            <person name="Jaffe D.B."/>
            <person name="Alvarez P."/>
            <person name="Brockman W."/>
            <person name="Butler J."/>
            <person name="Chin C."/>
            <person name="Gnerre S."/>
            <person name="Grabherr M."/>
            <person name="Kleber M."/>
            <person name="Mauceli E."/>
            <person name="MacCallum I."/>
        </authorList>
    </citation>
    <scope>NUCLEOTIDE SEQUENCE [LARGE SCALE GENOMIC DNA]</scope>
    <source>
        <strain evidence="4">Rob3c / Tucson 14021-0248.25</strain>
    </source>
</reference>
<proteinExistence type="predicted"/>
<feature type="region of interest" description="Disordered" evidence="1">
    <location>
        <begin position="993"/>
        <end position="1034"/>
    </location>
</feature>
<dbReference type="STRING" id="7238.B4IDS0"/>
<feature type="region of interest" description="Disordered" evidence="1">
    <location>
        <begin position="23"/>
        <end position="42"/>
    </location>
</feature>
<feature type="compositionally biased region" description="Polar residues" evidence="1">
    <location>
        <begin position="1021"/>
        <end position="1034"/>
    </location>
</feature>
<dbReference type="SMART" id="SM00595">
    <property type="entry name" value="MADF"/>
    <property type="match status" value="2"/>
</dbReference>
<feature type="compositionally biased region" description="Low complexity" evidence="1">
    <location>
        <begin position="540"/>
        <end position="553"/>
    </location>
</feature>
<dbReference type="GO" id="GO:0006357">
    <property type="term" value="P:regulation of transcription by RNA polymerase II"/>
    <property type="evidence" value="ECO:0007669"/>
    <property type="project" value="TreeGrafter"/>
</dbReference>
<dbReference type="AlphaFoldDB" id="B4IDS0"/>
<dbReference type="InterPro" id="IPR006578">
    <property type="entry name" value="MADF-dom"/>
</dbReference>
<dbReference type="PhylomeDB" id="B4IDS0"/>
<evidence type="ECO:0000256" key="1">
    <source>
        <dbReference type="SAM" id="MobiDB-lite"/>
    </source>
</evidence>
<dbReference type="GO" id="GO:0005634">
    <property type="term" value="C:nucleus"/>
    <property type="evidence" value="ECO:0007669"/>
    <property type="project" value="TreeGrafter"/>
</dbReference>
<gene>
    <name evidence="3" type="primary">Dsec\Hmr</name>
    <name evidence="3" type="ORF">Dsec_GM11301</name>
</gene>
<feature type="compositionally biased region" description="Pro residues" evidence="1">
    <location>
        <begin position="994"/>
        <end position="1008"/>
    </location>
</feature>
<dbReference type="Proteomes" id="UP000001292">
    <property type="component" value="Unassembled WGS sequence"/>
</dbReference>
<dbReference type="GO" id="GO:0005667">
    <property type="term" value="C:transcription regulator complex"/>
    <property type="evidence" value="ECO:0007669"/>
    <property type="project" value="TreeGrafter"/>
</dbReference>
<feature type="region of interest" description="Disordered" evidence="1">
    <location>
        <begin position="677"/>
        <end position="700"/>
    </location>
</feature>
<dbReference type="HOGENOM" id="CLU_004344_0_0_1"/>
<feature type="domain" description="MADF" evidence="2">
    <location>
        <begin position="215"/>
        <end position="297"/>
    </location>
</feature>
<name>B4IDS0_DROSE</name>
<dbReference type="Pfam" id="PF10545">
    <property type="entry name" value="MADF_DNA_bdg"/>
    <property type="match status" value="2"/>
</dbReference>